<feature type="region of interest" description="Disordered" evidence="1">
    <location>
        <begin position="1"/>
        <end position="80"/>
    </location>
</feature>
<sequence>MAVAVPHLPTSAAGANRDKSDCYKSPLESDDAVDGNLPVPTDADAVPNDGPNSARGEADAAVPATGAAPPPGSLFSVPGTVPTLRRLQPMQSTSDEHLPKSCSLGIDLSVEMPPAAVPTAQGLNAAFGFSSAGDVSLMSTSSQAFPPSVTSAPTLDQTTR</sequence>
<feature type="region of interest" description="Disordered" evidence="1">
    <location>
        <begin position="139"/>
        <end position="160"/>
    </location>
</feature>
<accession>A0A7S1MKX2</accession>
<organism evidence="2">
    <name type="scientific">Neobodo designis</name>
    <name type="common">Flagellated protozoan</name>
    <name type="synonym">Bodo designis</name>
    <dbReference type="NCBI Taxonomy" id="312471"/>
    <lineage>
        <taxon>Eukaryota</taxon>
        <taxon>Discoba</taxon>
        <taxon>Euglenozoa</taxon>
        <taxon>Kinetoplastea</taxon>
        <taxon>Metakinetoplastina</taxon>
        <taxon>Neobodonida</taxon>
        <taxon>Neobodo</taxon>
    </lineage>
</organism>
<proteinExistence type="predicted"/>
<name>A0A7S1MKX2_NEODS</name>
<evidence type="ECO:0000313" key="2">
    <source>
        <dbReference type="EMBL" id="CAD9132548.1"/>
    </source>
</evidence>
<reference evidence="2" key="1">
    <citation type="submission" date="2021-01" db="EMBL/GenBank/DDBJ databases">
        <authorList>
            <person name="Corre E."/>
            <person name="Pelletier E."/>
            <person name="Niang G."/>
            <person name="Scheremetjew M."/>
            <person name="Finn R."/>
            <person name="Kale V."/>
            <person name="Holt S."/>
            <person name="Cochrane G."/>
            <person name="Meng A."/>
            <person name="Brown T."/>
            <person name="Cohen L."/>
        </authorList>
    </citation>
    <scope>NUCLEOTIDE SEQUENCE</scope>
    <source>
        <strain evidence="2">CCAP 1951/1</strain>
    </source>
</reference>
<gene>
    <name evidence="2" type="ORF">NDES1114_LOCUS23281</name>
</gene>
<dbReference type="EMBL" id="HBGF01034742">
    <property type="protein sequence ID" value="CAD9132548.1"/>
    <property type="molecule type" value="Transcribed_RNA"/>
</dbReference>
<evidence type="ECO:0000256" key="1">
    <source>
        <dbReference type="SAM" id="MobiDB-lite"/>
    </source>
</evidence>
<dbReference type="AlphaFoldDB" id="A0A7S1MKX2"/>
<protein>
    <submittedName>
        <fullName evidence="2">Uncharacterized protein</fullName>
    </submittedName>
</protein>